<evidence type="ECO:0000259" key="7">
    <source>
        <dbReference type="Pfam" id="PF14464"/>
    </source>
</evidence>
<dbReference type="Proteomes" id="UP001212421">
    <property type="component" value="Chromosome"/>
</dbReference>
<accession>A0ABY7NC27</accession>
<evidence type="ECO:0000256" key="2">
    <source>
        <dbReference type="ARBA" id="ARBA00022723"/>
    </source>
</evidence>
<dbReference type="Gene3D" id="3.40.140.10">
    <property type="entry name" value="Cytidine Deaminase, domain 2"/>
    <property type="match status" value="1"/>
</dbReference>
<name>A0ABY7NC27_9MICO</name>
<protein>
    <submittedName>
        <fullName evidence="8">Mov34/MPN/PAD-1 family protein</fullName>
    </submittedName>
</protein>
<keyword evidence="1" id="KW-0645">Protease</keyword>
<evidence type="ECO:0000256" key="4">
    <source>
        <dbReference type="ARBA" id="ARBA00022833"/>
    </source>
</evidence>
<evidence type="ECO:0000256" key="6">
    <source>
        <dbReference type="SAM" id="MobiDB-lite"/>
    </source>
</evidence>
<feature type="compositionally biased region" description="Basic residues" evidence="6">
    <location>
        <begin position="108"/>
        <end position="124"/>
    </location>
</feature>
<evidence type="ECO:0000256" key="5">
    <source>
        <dbReference type="ARBA" id="ARBA00023049"/>
    </source>
</evidence>
<dbReference type="RefSeq" id="WP_432432549.1">
    <property type="nucleotide sequence ID" value="NZ_CP075584.1"/>
</dbReference>
<keyword evidence="4" id="KW-0862">Zinc</keyword>
<evidence type="ECO:0000313" key="8">
    <source>
        <dbReference type="EMBL" id="WBM79130.1"/>
    </source>
</evidence>
<evidence type="ECO:0000256" key="1">
    <source>
        <dbReference type="ARBA" id="ARBA00022670"/>
    </source>
</evidence>
<keyword evidence="5" id="KW-0482">Metalloprotease</keyword>
<dbReference type="SUPFAM" id="SSF102712">
    <property type="entry name" value="JAB1/MPN domain"/>
    <property type="match status" value="1"/>
</dbReference>
<feature type="region of interest" description="Disordered" evidence="6">
    <location>
        <begin position="104"/>
        <end position="153"/>
    </location>
</feature>
<evidence type="ECO:0000313" key="9">
    <source>
        <dbReference type="Proteomes" id="UP001212421"/>
    </source>
</evidence>
<proteinExistence type="predicted"/>
<keyword evidence="9" id="KW-1185">Reference proteome</keyword>
<dbReference type="EMBL" id="CP075584">
    <property type="protein sequence ID" value="WBM79130.1"/>
    <property type="molecule type" value="Genomic_DNA"/>
</dbReference>
<keyword evidence="3" id="KW-0378">Hydrolase</keyword>
<dbReference type="Pfam" id="PF14464">
    <property type="entry name" value="Prok-JAB"/>
    <property type="match status" value="1"/>
</dbReference>
<sequence>MLIQPVAADAIASAAKSAVPLETGGILVGHHEDDMLVITHAITVPATSASGSRYTRDDLSANAALSDYLLDREPSDPAGYVGEWHSHPACSGVRLRRYPVDTRDCPRHEHRRCTSRGLPNRRRPSYGCHRISNQNGARGRTEDPDYGDSPPPR</sequence>
<feature type="domain" description="JAB" evidence="7">
    <location>
        <begin position="8"/>
        <end position="91"/>
    </location>
</feature>
<evidence type="ECO:0000256" key="3">
    <source>
        <dbReference type="ARBA" id="ARBA00022801"/>
    </source>
</evidence>
<reference evidence="8 9" key="1">
    <citation type="submission" date="2021-05" db="EMBL/GenBank/DDBJ databases">
        <authorList>
            <person name="Kumar R."/>
            <person name="Kumar A."/>
            <person name="Mukhia S."/>
        </authorList>
    </citation>
    <scope>NUCLEOTIDE SEQUENCE [LARGE SCALE GENOMIC DNA]</scope>
    <source>
        <strain evidence="8 9">ERMR7:08</strain>
    </source>
</reference>
<dbReference type="InterPro" id="IPR028090">
    <property type="entry name" value="JAB_dom_prok"/>
</dbReference>
<organism evidence="8 9">
    <name type="scientific">Cryobacterium breve</name>
    <dbReference type="NCBI Taxonomy" id="1259258"/>
    <lineage>
        <taxon>Bacteria</taxon>
        <taxon>Bacillati</taxon>
        <taxon>Actinomycetota</taxon>
        <taxon>Actinomycetes</taxon>
        <taxon>Micrococcales</taxon>
        <taxon>Microbacteriaceae</taxon>
        <taxon>Cryobacterium</taxon>
    </lineage>
</organism>
<gene>
    <name evidence="8" type="ORF">KIV56_11575</name>
</gene>
<keyword evidence="2" id="KW-0479">Metal-binding</keyword>